<protein>
    <submittedName>
        <fullName evidence="2">Uncharacterized protein</fullName>
    </submittedName>
</protein>
<comment type="caution">
    <text evidence="2">The sequence shown here is derived from an EMBL/GenBank/DDBJ whole genome shotgun (WGS) entry which is preliminary data.</text>
</comment>
<dbReference type="AlphaFoldDB" id="A0A5C5V7Y9"/>
<gene>
    <name evidence="2" type="ORF">KOR34_39190</name>
</gene>
<proteinExistence type="predicted"/>
<feature type="signal peptide" evidence="1">
    <location>
        <begin position="1"/>
        <end position="25"/>
    </location>
</feature>
<dbReference type="OrthoDB" id="256641at2"/>
<evidence type="ECO:0000313" key="3">
    <source>
        <dbReference type="Proteomes" id="UP000316714"/>
    </source>
</evidence>
<sequence length="527" mass="58544" precursor="true">MFPTRIRTLFTAVALLASPWATCQAQYEDFCGPFCDGCSDMRYFEPVDLDLDCMPVDYGCGYIFGYDKLYWSFTGDRTTIGAPGLTYLSEVMYENFVDENSVGPTVQPQPYTIINGITDAPPAASFGWGDRYELGYRKKNITYTVGILQGPHAISSEVYGFLPLDLGNSPPVDIDGDGTIDANQGTNITNFGPPPPGQAENPNPLEILLAPTLNGFGSVHVNFNVPNNDFLLGFRDYFINIDFDDLDDGFDFEGGVVVIGPDGDPTLVDGILDDINGNIGNIIITLVPVDPLDPDSELIPVAYAYDIGDLHRYNIRFNTLQVRNRVETDGIELMKTHTLNNRHRMAKNQNSHFSIGYGVRYFRLKDDFRFDGLTDVAGRVFTINQVENSIVGPQIRVKADRQVGKWNTSLDTRFMFGYNIQNIDQTNGFGDDAVPGGVNNLLFLQPTYSRYGERADDFTPFVEMRAEVKYQLTRSMALKAGFNATYVDTLTRAAQIVEYNAPDFGIGETGKQDIFITGLSFGAEFVH</sequence>
<name>A0A5C5V7Y9_9BACT</name>
<organism evidence="2 3">
    <name type="scientific">Posidoniimonas corsicana</name>
    <dbReference type="NCBI Taxonomy" id="1938618"/>
    <lineage>
        <taxon>Bacteria</taxon>
        <taxon>Pseudomonadati</taxon>
        <taxon>Planctomycetota</taxon>
        <taxon>Planctomycetia</taxon>
        <taxon>Pirellulales</taxon>
        <taxon>Lacipirellulaceae</taxon>
        <taxon>Posidoniimonas</taxon>
    </lineage>
</organism>
<reference evidence="2 3" key="1">
    <citation type="submission" date="2019-02" db="EMBL/GenBank/DDBJ databases">
        <title>Deep-cultivation of Planctomycetes and their phenomic and genomic characterization uncovers novel biology.</title>
        <authorList>
            <person name="Wiegand S."/>
            <person name="Jogler M."/>
            <person name="Boedeker C."/>
            <person name="Pinto D."/>
            <person name="Vollmers J."/>
            <person name="Rivas-Marin E."/>
            <person name="Kohn T."/>
            <person name="Peeters S.H."/>
            <person name="Heuer A."/>
            <person name="Rast P."/>
            <person name="Oberbeckmann S."/>
            <person name="Bunk B."/>
            <person name="Jeske O."/>
            <person name="Meyerdierks A."/>
            <person name="Storesund J.E."/>
            <person name="Kallscheuer N."/>
            <person name="Luecker S."/>
            <person name="Lage O.M."/>
            <person name="Pohl T."/>
            <person name="Merkel B.J."/>
            <person name="Hornburger P."/>
            <person name="Mueller R.-W."/>
            <person name="Bruemmer F."/>
            <person name="Labrenz M."/>
            <person name="Spormann A.M."/>
            <person name="Op Den Camp H."/>
            <person name="Overmann J."/>
            <person name="Amann R."/>
            <person name="Jetten M.S.M."/>
            <person name="Mascher T."/>
            <person name="Medema M.H."/>
            <person name="Devos D.P."/>
            <person name="Kaster A.-K."/>
            <person name="Ovreas L."/>
            <person name="Rohde M."/>
            <person name="Galperin M.Y."/>
            <person name="Jogler C."/>
        </authorList>
    </citation>
    <scope>NUCLEOTIDE SEQUENCE [LARGE SCALE GENOMIC DNA]</scope>
    <source>
        <strain evidence="2 3">KOR34</strain>
    </source>
</reference>
<dbReference type="Proteomes" id="UP000316714">
    <property type="component" value="Unassembled WGS sequence"/>
</dbReference>
<dbReference type="RefSeq" id="WP_146567233.1">
    <property type="nucleotide sequence ID" value="NZ_SIHJ01000002.1"/>
</dbReference>
<keyword evidence="3" id="KW-1185">Reference proteome</keyword>
<dbReference type="EMBL" id="SIHJ01000002">
    <property type="protein sequence ID" value="TWT34083.1"/>
    <property type="molecule type" value="Genomic_DNA"/>
</dbReference>
<dbReference type="Pfam" id="PF07585">
    <property type="entry name" value="BBP7"/>
    <property type="match status" value="1"/>
</dbReference>
<evidence type="ECO:0000256" key="1">
    <source>
        <dbReference type="SAM" id="SignalP"/>
    </source>
</evidence>
<evidence type="ECO:0000313" key="2">
    <source>
        <dbReference type="EMBL" id="TWT34083.1"/>
    </source>
</evidence>
<feature type="chain" id="PRO_5022859130" evidence="1">
    <location>
        <begin position="26"/>
        <end position="527"/>
    </location>
</feature>
<accession>A0A5C5V7Y9</accession>
<dbReference type="InterPro" id="IPR011446">
    <property type="entry name" value="BBP7"/>
</dbReference>
<keyword evidence="1" id="KW-0732">Signal</keyword>